<feature type="compositionally biased region" description="Basic and acidic residues" evidence="2">
    <location>
        <begin position="332"/>
        <end position="341"/>
    </location>
</feature>
<name>A0AAD1X8V8_EUPCR</name>
<feature type="region of interest" description="Disordered" evidence="2">
    <location>
        <begin position="332"/>
        <end position="352"/>
    </location>
</feature>
<reference evidence="3" key="1">
    <citation type="submission" date="2023-07" db="EMBL/GenBank/DDBJ databases">
        <authorList>
            <consortium name="AG Swart"/>
            <person name="Singh M."/>
            <person name="Singh A."/>
            <person name="Seah K."/>
            <person name="Emmerich C."/>
        </authorList>
    </citation>
    <scope>NUCLEOTIDE SEQUENCE</scope>
    <source>
        <strain evidence="3">DP1</strain>
    </source>
</reference>
<evidence type="ECO:0000313" key="4">
    <source>
        <dbReference type="Proteomes" id="UP001295684"/>
    </source>
</evidence>
<feature type="compositionally biased region" description="Polar residues" evidence="2">
    <location>
        <begin position="424"/>
        <end position="464"/>
    </location>
</feature>
<keyword evidence="4" id="KW-1185">Reference proteome</keyword>
<comment type="caution">
    <text evidence="3">The sequence shown here is derived from an EMBL/GenBank/DDBJ whole genome shotgun (WGS) entry which is preliminary data.</text>
</comment>
<feature type="compositionally biased region" description="Polar residues" evidence="2">
    <location>
        <begin position="538"/>
        <end position="553"/>
    </location>
</feature>
<evidence type="ECO:0000256" key="1">
    <source>
        <dbReference type="SAM" id="Coils"/>
    </source>
</evidence>
<evidence type="ECO:0000313" key="3">
    <source>
        <dbReference type="EMBL" id="CAI2363047.1"/>
    </source>
</evidence>
<proteinExistence type="predicted"/>
<dbReference type="Proteomes" id="UP001295684">
    <property type="component" value="Unassembled WGS sequence"/>
</dbReference>
<feature type="coiled-coil region" evidence="1">
    <location>
        <begin position="189"/>
        <end position="216"/>
    </location>
</feature>
<feature type="compositionally biased region" description="Basic and acidic residues" evidence="2">
    <location>
        <begin position="408"/>
        <end position="423"/>
    </location>
</feature>
<protein>
    <submittedName>
        <fullName evidence="3">Uncharacterized protein</fullName>
    </submittedName>
</protein>
<keyword evidence="1" id="KW-0175">Coiled coil</keyword>
<organism evidence="3 4">
    <name type="scientific">Euplotes crassus</name>
    <dbReference type="NCBI Taxonomy" id="5936"/>
    <lineage>
        <taxon>Eukaryota</taxon>
        <taxon>Sar</taxon>
        <taxon>Alveolata</taxon>
        <taxon>Ciliophora</taxon>
        <taxon>Intramacronucleata</taxon>
        <taxon>Spirotrichea</taxon>
        <taxon>Hypotrichia</taxon>
        <taxon>Euplotida</taxon>
        <taxon>Euplotidae</taxon>
        <taxon>Moneuplotes</taxon>
    </lineage>
</organism>
<dbReference type="AlphaFoldDB" id="A0AAD1X8V8"/>
<gene>
    <name evidence="3" type="ORF">ECRASSUSDP1_LOCUS4377</name>
</gene>
<dbReference type="EMBL" id="CAMPGE010004200">
    <property type="protein sequence ID" value="CAI2363047.1"/>
    <property type="molecule type" value="Genomic_DNA"/>
</dbReference>
<accession>A0AAD1X8V8</accession>
<sequence>MKGSYDPIPDTWFEMENRIRDILGELMRPISSQMGEILETCTEFEEEHVEHKKNFERHGDMIKKLKHQCDEIPSIQNSIVELNTRLTEKQFALTKKTDHILNEITANEERTRLIKEDTKALTDLNDALRADIKQCRKMTGSYHDSCITKINQASAKFNDDYIDIIERFNKLKANEEHYSNIISYQRDKVNEISAELELCKRNIKSLNVNLEASIENTAAKADYIQEKKTTRHELMMNRERTFQLETELKKINELSSFVQKEVPNKVNYMIAEILDYVLLKRGDRERIRKYIKYKSQNWPDIEKMKLQVMESTTNRRQSVVDSSPSEFIEKAQRFNSERSENDQSIASDSPYEHQKSLNFADNKLQSLKSNELNNSLPEQQLVPSSKKRTFPVTQMLKNKPERRSKRLWSKDENDSLSDDEKLSKMSSNTKNSVRTPNSNSHVVSSFEKQSPVSSSFNKTASPSINLPLKGLNKVIEEDDEDRIDSPDEKKRVPPHLNPEGSQIIQVERLPAKNRDNIESSSEDFEKSGSSGSTPRIFHSNQKIKLSRADTIQSPKKEAGKPPRNRQATLPLTLVEEGDTDSENTVNVQATIKTVTEVVDQKLQAQSQLLTNTIATKFEEEGTKLDNKVSKEDDAIGCQNQVRS</sequence>
<feature type="region of interest" description="Disordered" evidence="2">
    <location>
        <begin position="376"/>
        <end position="465"/>
    </location>
</feature>
<feature type="region of interest" description="Disordered" evidence="2">
    <location>
        <begin position="477"/>
        <end position="567"/>
    </location>
</feature>
<evidence type="ECO:0000256" key="2">
    <source>
        <dbReference type="SAM" id="MobiDB-lite"/>
    </source>
</evidence>